<proteinExistence type="predicted"/>
<evidence type="ECO:0000256" key="4">
    <source>
        <dbReference type="ARBA" id="ARBA00029821"/>
    </source>
</evidence>
<feature type="domain" description="DOT1" evidence="7">
    <location>
        <begin position="59"/>
        <end position="126"/>
    </location>
</feature>
<feature type="non-terminal residue" evidence="8">
    <location>
        <position position="261"/>
    </location>
</feature>
<evidence type="ECO:0000256" key="1">
    <source>
        <dbReference type="ARBA" id="ARBA00012190"/>
    </source>
</evidence>
<protein>
    <recommendedName>
        <fullName evidence="2">Histone-lysine N-methyltransferase, H3 lysine-79 specific</fullName>
        <ecNumber evidence="1">2.1.1.360</ecNumber>
    </recommendedName>
    <alternativeName>
        <fullName evidence="4">Histone H3-K79 methyltransferase</fullName>
    </alternativeName>
</protein>
<dbReference type="Gene3D" id="3.40.50.150">
    <property type="entry name" value="Vaccinia Virus protein VP39"/>
    <property type="match status" value="1"/>
</dbReference>
<dbReference type="PANTHER" id="PTHR21451">
    <property type="entry name" value="HISTONE H3 METHYLTRANSFERASE"/>
    <property type="match status" value="1"/>
</dbReference>
<organism evidence="8 9">
    <name type="scientific">Polarella glacialis</name>
    <name type="common">Dinoflagellate</name>
    <dbReference type="NCBI Taxonomy" id="89957"/>
    <lineage>
        <taxon>Eukaryota</taxon>
        <taxon>Sar</taxon>
        <taxon>Alveolata</taxon>
        <taxon>Dinophyceae</taxon>
        <taxon>Suessiales</taxon>
        <taxon>Suessiaceae</taxon>
        <taxon>Polarella</taxon>
    </lineage>
</organism>
<feature type="compositionally biased region" description="Basic and acidic residues" evidence="6">
    <location>
        <begin position="151"/>
        <end position="160"/>
    </location>
</feature>
<keyword evidence="9" id="KW-1185">Reference proteome</keyword>
<dbReference type="GO" id="GO:0140956">
    <property type="term" value="F:histone H3K79 trimethyltransferase activity"/>
    <property type="evidence" value="ECO:0007669"/>
    <property type="project" value="UniProtKB-EC"/>
</dbReference>
<dbReference type="OrthoDB" id="443402at2759"/>
<sequence>IRSVSRSQTDAGILAEELHRHEVEEVLAGEAWRGRNGFGSDGWDDLGNNSSLSGGDPGTYGEVTALGARQLARSMGIDSLGSESVVFMDLGSGVGRLVVQAFLEWPAVRHAVGVELCAARSAYALQAWCRLLDSGEAHALRLKVLALARSGPREEGHPTEQQEQEQEQEQQQQVMFIEGDLLAADVSQATHIYLSSLCFGDDLMASTVGKLASEARSLEKIASLRPLPKSREAGFRYTGSVMVEMTWTDAQGTRVLLYERS</sequence>
<accession>A0A813DDU7</accession>
<dbReference type="InterPro" id="IPR030445">
    <property type="entry name" value="H3-K79_meTrfase"/>
</dbReference>
<evidence type="ECO:0000256" key="2">
    <source>
        <dbReference type="ARBA" id="ARBA00020987"/>
    </source>
</evidence>
<dbReference type="InterPro" id="IPR025789">
    <property type="entry name" value="DOT1_dom"/>
</dbReference>
<gene>
    <name evidence="8" type="ORF">PGLA1383_LOCUS4961</name>
</gene>
<dbReference type="InterPro" id="IPR029063">
    <property type="entry name" value="SAM-dependent_MTases_sf"/>
</dbReference>
<feature type="region of interest" description="Disordered" evidence="6">
    <location>
        <begin position="151"/>
        <end position="170"/>
    </location>
</feature>
<evidence type="ECO:0000256" key="6">
    <source>
        <dbReference type="SAM" id="MobiDB-lite"/>
    </source>
</evidence>
<dbReference type="SUPFAM" id="SSF53335">
    <property type="entry name" value="S-adenosyl-L-methionine-dependent methyltransferases"/>
    <property type="match status" value="1"/>
</dbReference>
<dbReference type="GO" id="GO:0051726">
    <property type="term" value="P:regulation of cell cycle"/>
    <property type="evidence" value="ECO:0007669"/>
    <property type="project" value="InterPro"/>
</dbReference>
<evidence type="ECO:0000256" key="3">
    <source>
        <dbReference type="ARBA" id="ARBA00022853"/>
    </source>
</evidence>
<evidence type="ECO:0000313" key="8">
    <source>
        <dbReference type="EMBL" id="CAE8586064.1"/>
    </source>
</evidence>
<name>A0A813DDU7_POLGL</name>
<evidence type="ECO:0000313" key="9">
    <source>
        <dbReference type="Proteomes" id="UP000654075"/>
    </source>
</evidence>
<dbReference type="Pfam" id="PF08123">
    <property type="entry name" value="DOT1"/>
    <property type="match status" value="1"/>
</dbReference>
<dbReference type="AlphaFoldDB" id="A0A813DDU7"/>
<keyword evidence="3" id="KW-0156">Chromatin regulator</keyword>
<dbReference type="OMA" id="CFSEDML"/>
<reference evidence="8" key="1">
    <citation type="submission" date="2021-02" db="EMBL/GenBank/DDBJ databases">
        <authorList>
            <person name="Dougan E. K."/>
            <person name="Rhodes N."/>
            <person name="Thang M."/>
            <person name="Chan C."/>
        </authorList>
    </citation>
    <scope>NUCLEOTIDE SEQUENCE</scope>
</reference>
<comment type="catalytic activity">
    <reaction evidence="5">
        <text>L-lysyl(79)-[histone H3] + 3 S-adenosyl-L-methionine = N(6),N(6),N(6)-trimethyl-L-lysyl(79)-[histone H3] + 3 S-adenosyl-L-homocysteine + 3 H(+)</text>
        <dbReference type="Rhea" id="RHEA:60328"/>
        <dbReference type="Rhea" id="RHEA-COMP:15549"/>
        <dbReference type="Rhea" id="RHEA-COMP:15552"/>
        <dbReference type="ChEBI" id="CHEBI:15378"/>
        <dbReference type="ChEBI" id="CHEBI:29969"/>
        <dbReference type="ChEBI" id="CHEBI:57856"/>
        <dbReference type="ChEBI" id="CHEBI:59789"/>
        <dbReference type="ChEBI" id="CHEBI:61961"/>
        <dbReference type="EC" id="2.1.1.360"/>
    </reaction>
</comment>
<evidence type="ECO:0000259" key="7">
    <source>
        <dbReference type="Pfam" id="PF08123"/>
    </source>
</evidence>
<dbReference type="Proteomes" id="UP000654075">
    <property type="component" value="Unassembled WGS sequence"/>
</dbReference>
<dbReference type="EC" id="2.1.1.360" evidence="1"/>
<dbReference type="PANTHER" id="PTHR21451:SF19">
    <property type="entry name" value="ACTIVATED IN BLOCKED UNFOLDED PROTEIN RESPONSE"/>
    <property type="match status" value="1"/>
</dbReference>
<dbReference type="EMBL" id="CAJNNV010001900">
    <property type="protein sequence ID" value="CAE8586064.1"/>
    <property type="molecule type" value="Genomic_DNA"/>
</dbReference>
<evidence type="ECO:0000256" key="5">
    <source>
        <dbReference type="ARBA" id="ARBA00047770"/>
    </source>
</evidence>
<comment type="caution">
    <text evidence="8">The sequence shown here is derived from an EMBL/GenBank/DDBJ whole genome shotgun (WGS) entry which is preliminary data.</text>
</comment>